<dbReference type="RefSeq" id="XP_064769529.1">
    <property type="nucleotide sequence ID" value="XM_064909362.1"/>
</dbReference>
<dbReference type="GeneID" id="90034874"/>
<organism evidence="2 3">
    <name type="scientific">Myxozyma melibiosi</name>
    <dbReference type="NCBI Taxonomy" id="54550"/>
    <lineage>
        <taxon>Eukaryota</taxon>
        <taxon>Fungi</taxon>
        <taxon>Dikarya</taxon>
        <taxon>Ascomycota</taxon>
        <taxon>Saccharomycotina</taxon>
        <taxon>Lipomycetes</taxon>
        <taxon>Lipomycetales</taxon>
        <taxon>Lipomycetaceae</taxon>
        <taxon>Myxozyma</taxon>
    </lineage>
</organism>
<accession>A0ABR1F9H2</accession>
<feature type="compositionally biased region" description="Basic and acidic residues" evidence="1">
    <location>
        <begin position="224"/>
        <end position="234"/>
    </location>
</feature>
<evidence type="ECO:0000313" key="3">
    <source>
        <dbReference type="Proteomes" id="UP001498771"/>
    </source>
</evidence>
<feature type="region of interest" description="Disordered" evidence="1">
    <location>
        <begin position="260"/>
        <end position="309"/>
    </location>
</feature>
<feature type="region of interest" description="Disordered" evidence="1">
    <location>
        <begin position="104"/>
        <end position="160"/>
    </location>
</feature>
<comment type="caution">
    <text evidence="2">The sequence shown here is derived from an EMBL/GenBank/DDBJ whole genome shotgun (WGS) entry which is preliminary data.</text>
</comment>
<evidence type="ECO:0000313" key="2">
    <source>
        <dbReference type="EMBL" id="KAK7206496.1"/>
    </source>
</evidence>
<sequence length="309" mass="35050">MDLFGRKEDDDEPNLICWCSDLLRTAGSQYISALRSVLSLCTGLCYSNTTQFTMEQLFRQSAAAQNKPVEHRLAQYTDDRRIRCVACGLMIGSSEQQWNMHIATPTHKSSEKKWDETQRTKAKRQLERSSSENGQAKRVKNGGKEEEKERESGDGTSAPDLDAEWAAFQKDIAESDAAAWGNESSRGGAGSRQPTNIAAGAGVIEQAPEIYGGQGSITDPTTEVEEKQERRRVDDREVLQDALLEEFEEQKELEERVQKLKDKWKEVRMNAPGRSSKEEEEKEEEEEEDDDDDDEDDEDDDLSLFIKKR</sequence>
<feature type="compositionally biased region" description="Basic and acidic residues" evidence="1">
    <location>
        <begin position="142"/>
        <end position="153"/>
    </location>
</feature>
<reference evidence="2 3" key="1">
    <citation type="submission" date="2024-03" db="EMBL/GenBank/DDBJ databases">
        <title>Genome-scale model development and genomic sequencing of the oleaginous clade Lipomyces.</title>
        <authorList>
            <consortium name="Lawrence Berkeley National Laboratory"/>
            <person name="Czajka J.J."/>
            <person name="Han Y."/>
            <person name="Kim J."/>
            <person name="Mondo S.J."/>
            <person name="Hofstad B.A."/>
            <person name="Robles A."/>
            <person name="Haridas S."/>
            <person name="Riley R."/>
            <person name="LaButti K."/>
            <person name="Pangilinan J."/>
            <person name="Andreopoulos W."/>
            <person name="Lipzen A."/>
            <person name="Yan J."/>
            <person name="Wang M."/>
            <person name="Ng V."/>
            <person name="Grigoriev I.V."/>
            <person name="Spatafora J.W."/>
            <person name="Magnuson J.K."/>
            <person name="Baker S.E."/>
            <person name="Pomraning K.R."/>
        </authorList>
    </citation>
    <scope>NUCLEOTIDE SEQUENCE [LARGE SCALE GENOMIC DNA]</scope>
    <source>
        <strain evidence="2 3">Phaff 52-87</strain>
    </source>
</reference>
<proteinExistence type="predicted"/>
<feature type="region of interest" description="Disordered" evidence="1">
    <location>
        <begin position="173"/>
        <end position="234"/>
    </location>
</feature>
<feature type="compositionally biased region" description="Basic and acidic residues" evidence="1">
    <location>
        <begin position="108"/>
        <end position="130"/>
    </location>
</feature>
<dbReference type="EMBL" id="JBBJBU010000002">
    <property type="protein sequence ID" value="KAK7206496.1"/>
    <property type="molecule type" value="Genomic_DNA"/>
</dbReference>
<evidence type="ECO:0000256" key="1">
    <source>
        <dbReference type="SAM" id="MobiDB-lite"/>
    </source>
</evidence>
<evidence type="ECO:0008006" key="4">
    <source>
        <dbReference type="Google" id="ProtNLM"/>
    </source>
</evidence>
<keyword evidence="3" id="KW-1185">Reference proteome</keyword>
<name>A0ABR1F9H2_9ASCO</name>
<dbReference type="Proteomes" id="UP001498771">
    <property type="component" value="Unassembled WGS sequence"/>
</dbReference>
<gene>
    <name evidence="2" type="ORF">BZA70DRAFT_105695</name>
</gene>
<protein>
    <recommendedName>
        <fullName evidence="4">Coiled-coil domain-containing protein 16</fullName>
    </recommendedName>
</protein>
<feature type="compositionally biased region" description="Acidic residues" evidence="1">
    <location>
        <begin position="278"/>
        <end position="302"/>
    </location>
</feature>